<feature type="compositionally biased region" description="Polar residues" evidence="1">
    <location>
        <begin position="222"/>
        <end position="237"/>
    </location>
</feature>
<feature type="compositionally biased region" description="Low complexity" evidence="1">
    <location>
        <begin position="79"/>
        <end position="95"/>
    </location>
</feature>
<evidence type="ECO:0000313" key="2">
    <source>
        <dbReference type="EMBL" id="CAK7220373.1"/>
    </source>
</evidence>
<dbReference type="EMBL" id="CAWUHC010000030">
    <property type="protein sequence ID" value="CAK7220373.1"/>
    <property type="molecule type" value="Genomic_DNA"/>
</dbReference>
<feature type="compositionally biased region" description="Polar residues" evidence="1">
    <location>
        <begin position="325"/>
        <end position="335"/>
    </location>
</feature>
<accession>A0ABP0BLA9</accession>
<feature type="compositionally biased region" description="Polar residues" evidence="1">
    <location>
        <begin position="134"/>
        <end position="144"/>
    </location>
</feature>
<feature type="compositionally biased region" description="Polar residues" evidence="1">
    <location>
        <begin position="260"/>
        <end position="300"/>
    </location>
</feature>
<dbReference type="Proteomes" id="UP001642406">
    <property type="component" value="Unassembled WGS sequence"/>
</dbReference>
<feature type="compositionally biased region" description="Low complexity" evidence="1">
    <location>
        <begin position="161"/>
        <end position="184"/>
    </location>
</feature>
<sequence>MSGFSNVLKNGWHPDKDKDFKKQVTGIWKKDNSEYEARTNHVSRPLSSLRDPDSFGPPPRHVALGGGASPGGTAAMTQHSSAARSSTTHPTHSSSQYAPATSSRPSLPSRSQVAAGAAAGNEDDDRPRSPQPYRMNTTGLSTTNLPPPPTRRDGSGINRSPVPAAPALAQKPAPAPKPAIKAVPPGLPPRLPPRSTPSPNPPSYHSTTSTSAHPPPLPEAPNTGSKTGADSYINQDAVNRLGRAGISVPGLGIGAPAHGESTQQQQPTAFSAISTLAASSNTAPAQATPSPRQTSPNRAQIVNHAPPAAQLGELQARFAKMSTGAGVSNSRTPSRSPARPAIEGSSATAASIVAGKKKPPPPPAKKPGLAAVAGKSHPGSHPTDDDEDDLAPPPIPMATRPQGW</sequence>
<gene>
    <name evidence="2" type="ORF">SBRCBS47491_004167</name>
</gene>
<feature type="compositionally biased region" description="Pro residues" evidence="1">
    <location>
        <begin position="185"/>
        <end position="202"/>
    </location>
</feature>
<reference evidence="2 3" key="1">
    <citation type="submission" date="2024-01" db="EMBL/GenBank/DDBJ databases">
        <authorList>
            <person name="Allen C."/>
            <person name="Tagirdzhanova G."/>
        </authorList>
    </citation>
    <scope>NUCLEOTIDE SEQUENCE [LARGE SCALE GENOMIC DNA]</scope>
</reference>
<organism evidence="2 3">
    <name type="scientific">Sporothrix bragantina</name>
    <dbReference type="NCBI Taxonomy" id="671064"/>
    <lineage>
        <taxon>Eukaryota</taxon>
        <taxon>Fungi</taxon>
        <taxon>Dikarya</taxon>
        <taxon>Ascomycota</taxon>
        <taxon>Pezizomycotina</taxon>
        <taxon>Sordariomycetes</taxon>
        <taxon>Sordariomycetidae</taxon>
        <taxon>Ophiostomatales</taxon>
        <taxon>Ophiostomataceae</taxon>
        <taxon>Sporothrix</taxon>
    </lineage>
</organism>
<name>A0ABP0BLA9_9PEZI</name>
<keyword evidence="3" id="KW-1185">Reference proteome</keyword>
<feature type="compositionally biased region" description="Basic and acidic residues" evidence="1">
    <location>
        <begin position="12"/>
        <end position="39"/>
    </location>
</feature>
<proteinExistence type="predicted"/>
<protein>
    <submittedName>
        <fullName evidence="2">Uncharacterized protein</fullName>
    </submittedName>
</protein>
<feature type="compositionally biased region" description="Polar residues" evidence="1">
    <location>
        <begin position="96"/>
        <end position="112"/>
    </location>
</feature>
<feature type="compositionally biased region" description="Low complexity" evidence="1">
    <location>
        <begin position="366"/>
        <end position="375"/>
    </location>
</feature>
<evidence type="ECO:0000256" key="1">
    <source>
        <dbReference type="SAM" id="MobiDB-lite"/>
    </source>
</evidence>
<feature type="region of interest" description="Disordered" evidence="1">
    <location>
        <begin position="1"/>
        <end position="404"/>
    </location>
</feature>
<comment type="caution">
    <text evidence="2">The sequence shown here is derived from an EMBL/GenBank/DDBJ whole genome shotgun (WGS) entry which is preliminary data.</text>
</comment>
<evidence type="ECO:0000313" key="3">
    <source>
        <dbReference type="Proteomes" id="UP001642406"/>
    </source>
</evidence>